<dbReference type="EnsemblPlants" id="AET2Gv20745500.13">
    <property type="protein sequence ID" value="AET2Gv20745500.13"/>
    <property type="gene ID" value="AET2Gv20745500"/>
</dbReference>
<dbReference type="GO" id="GO:0000175">
    <property type="term" value="F:3'-5'-RNA exonuclease activity"/>
    <property type="evidence" value="ECO:0007669"/>
    <property type="project" value="TreeGrafter"/>
</dbReference>
<comment type="similarity">
    <text evidence="2">Belongs to the CAF1 family.</text>
</comment>
<dbReference type="GO" id="GO:0003723">
    <property type="term" value="F:RNA binding"/>
    <property type="evidence" value="ECO:0007669"/>
    <property type="project" value="TreeGrafter"/>
</dbReference>
<dbReference type="Gramene" id="AET2Gv20745500.13">
    <property type="protein sequence ID" value="AET2Gv20745500.13"/>
    <property type="gene ID" value="AET2Gv20745500"/>
</dbReference>
<dbReference type="AlphaFoldDB" id="A0A453C689"/>
<evidence type="ECO:0000256" key="2">
    <source>
        <dbReference type="ARBA" id="ARBA00008372"/>
    </source>
</evidence>
<dbReference type="Proteomes" id="UP000015105">
    <property type="component" value="Chromosome 2D"/>
</dbReference>
<protein>
    <submittedName>
        <fullName evidence="3">Uncharacterized protein</fullName>
    </submittedName>
</protein>
<keyword evidence="4" id="KW-1185">Reference proteome</keyword>
<dbReference type="PANTHER" id="PTHR15092:SF22">
    <property type="entry name" value="POLY(A)-SPECIFIC RIBONUCLEASE PNLDC1"/>
    <property type="match status" value="1"/>
</dbReference>
<evidence type="ECO:0000313" key="4">
    <source>
        <dbReference type="Proteomes" id="UP000015105"/>
    </source>
</evidence>
<evidence type="ECO:0000256" key="1">
    <source>
        <dbReference type="ARBA" id="ARBA00001968"/>
    </source>
</evidence>
<proteinExistence type="inferred from homology"/>
<dbReference type="InterPro" id="IPR012337">
    <property type="entry name" value="RNaseH-like_sf"/>
</dbReference>
<organism evidence="3 4">
    <name type="scientific">Aegilops tauschii subsp. strangulata</name>
    <name type="common">Goatgrass</name>
    <dbReference type="NCBI Taxonomy" id="200361"/>
    <lineage>
        <taxon>Eukaryota</taxon>
        <taxon>Viridiplantae</taxon>
        <taxon>Streptophyta</taxon>
        <taxon>Embryophyta</taxon>
        <taxon>Tracheophyta</taxon>
        <taxon>Spermatophyta</taxon>
        <taxon>Magnoliopsida</taxon>
        <taxon>Liliopsida</taxon>
        <taxon>Poales</taxon>
        <taxon>Poaceae</taxon>
        <taxon>BOP clade</taxon>
        <taxon>Pooideae</taxon>
        <taxon>Triticodae</taxon>
        <taxon>Triticeae</taxon>
        <taxon>Triticinae</taxon>
        <taxon>Aegilops</taxon>
    </lineage>
</organism>
<dbReference type="SUPFAM" id="SSF53098">
    <property type="entry name" value="Ribonuclease H-like"/>
    <property type="match status" value="1"/>
</dbReference>
<reference evidence="3" key="5">
    <citation type="journal article" date="2021" name="G3 (Bethesda)">
        <title>Aegilops tauschii genome assembly Aet v5.0 features greater sequence contiguity and improved annotation.</title>
        <authorList>
            <person name="Wang L."/>
            <person name="Zhu T."/>
            <person name="Rodriguez J.C."/>
            <person name="Deal K.R."/>
            <person name="Dubcovsky J."/>
            <person name="McGuire P.E."/>
            <person name="Lux T."/>
            <person name="Spannagl M."/>
            <person name="Mayer K.F.X."/>
            <person name="Baldrich P."/>
            <person name="Meyers B.C."/>
            <person name="Huo N."/>
            <person name="Gu Y.Q."/>
            <person name="Zhou H."/>
            <person name="Devos K.M."/>
            <person name="Bennetzen J.L."/>
            <person name="Unver T."/>
            <person name="Budak H."/>
            <person name="Gulick P.J."/>
            <person name="Galiba G."/>
            <person name="Kalapos B."/>
            <person name="Nelson D.R."/>
            <person name="Li P."/>
            <person name="You F.M."/>
            <person name="Luo M.C."/>
            <person name="Dvorak J."/>
        </authorList>
    </citation>
    <scope>NUCLEOTIDE SEQUENCE [LARGE SCALE GENOMIC DNA]</scope>
    <source>
        <strain evidence="3">cv. AL8/78</strain>
    </source>
</reference>
<accession>A0A453C689</accession>
<dbReference type="InterPro" id="IPR036397">
    <property type="entry name" value="RNaseH_sf"/>
</dbReference>
<reference evidence="3" key="4">
    <citation type="submission" date="2019-03" db="UniProtKB">
        <authorList>
            <consortium name="EnsemblPlants"/>
        </authorList>
    </citation>
    <scope>IDENTIFICATION</scope>
</reference>
<dbReference type="Gene3D" id="3.30.420.10">
    <property type="entry name" value="Ribonuclease H-like superfamily/Ribonuclease H"/>
    <property type="match status" value="1"/>
</dbReference>
<reference evidence="4" key="1">
    <citation type="journal article" date="2014" name="Science">
        <title>Ancient hybridizations among the ancestral genomes of bread wheat.</title>
        <authorList>
            <consortium name="International Wheat Genome Sequencing Consortium,"/>
            <person name="Marcussen T."/>
            <person name="Sandve S.R."/>
            <person name="Heier L."/>
            <person name="Spannagl M."/>
            <person name="Pfeifer M."/>
            <person name="Jakobsen K.S."/>
            <person name="Wulff B.B."/>
            <person name="Steuernagel B."/>
            <person name="Mayer K.F."/>
            <person name="Olsen O.A."/>
        </authorList>
    </citation>
    <scope>NUCLEOTIDE SEQUENCE [LARGE SCALE GENOMIC DNA]</scope>
    <source>
        <strain evidence="4">cv. AL8/78</strain>
    </source>
</reference>
<reference evidence="4" key="2">
    <citation type="journal article" date="2017" name="Nat. Plants">
        <title>The Aegilops tauschii genome reveals multiple impacts of transposons.</title>
        <authorList>
            <person name="Zhao G."/>
            <person name="Zou C."/>
            <person name="Li K."/>
            <person name="Wang K."/>
            <person name="Li T."/>
            <person name="Gao L."/>
            <person name="Zhang X."/>
            <person name="Wang H."/>
            <person name="Yang Z."/>
            <person name="Liu X."/>
            <person name="Jiang W."/>
            <person name="Mao L."/>
            <person name="Kong X."/>
            <person name="Jiao Y."/>
            <person name="Jia J."/>
        </authorList>
    </citation>
    <scope>NUCLEOTIDE SEQUENCE [LARGE SCALE GENOMIC DNA]</scope>
    <source>
        <strain evidence="4">cv. AL8/78</strain>
    </source>
</reference>
<reference evidence="3" key="3">
    <citation type="journal article" date="2017" name="Nature">
        <title>Genome sequence of the progenitor of the wheat D genome Aegilops tauschii.</title>
        <authorList>
            <person name="Luo M.C."/>
            <person name="Gu Y.Q."/>
            <person name="Puiu D."/>
            <person name="Wang H."/>
            <person name="Twardziok S.O."/>
            <person name="Deal K.R."/>
            <person name="Huo N."/>
            <person name="Zhu T."/>
            <person name="Wang L."/>
            <person name="Wang Y."/>
            <person name="McGuire P.E."/>
            <person name="Liu S."/>
            <person name="Long H."/>
            <person name="Ramasamy R.K."/>
            <person name="Rodriguez J.C."/>
            <person name="Van S.L."/>
            <person name="Yuan L."/>
            <person name="Wang Z."/>
            <person name="Xia Z."/>
            <person name="Xiao L."/>
            <person name="Anderson O.D."/>
            <person name="Ouyang S."/>
            <person name="Liang Y."/>
            <person name="Zimin A.V."/>
            <person name="Pertea G."/>
            <person name="Qi P."/>
            <person name="Bennetzen J.L."/>
            <person name="Dai X."/>
            <person name="Dawson M.W."/>
            <person name="Muller H.G."/>
            <person name="Kugler K."/>
            <person name="Rivarola-Duarte L."/>
            <person name="Spannagl M."/>
            <person name="Mayer K.F.X."/>
            <person name="Lu F.H."/>
            <person name="Bevan M.W."/>
            <person name="Leroy P."/>
            <person name="Li P."/>
            <person name="You F.M."/>
            <person name="Sun Q."/>
            <person name="Liu Z."/>
            <person name="Lyons E."/>
            <person name="Wicker T."/>
            <person name="Salzberg S.L."/>
            <person name="Devos K.M."/>
            <person name="Dvorak J."/>
        </authorList>
    </citation>
    <scope>NUCLEOTIDE SEQUENCE [LARGE SCALE GENOMIC DNA]</scope>
    <source>
        <strain evidence="3">cv. AL8/78</strain>
    </source>
</reference>
<sequence>GGGDEAGDGSVAGVAVKQVTRGNLAEALEELRARVRDAAFVGIDLEMSGVTSAPWRDTFELDRADVRYLKLRDSAKRFAVLQLGVCPFRWDPAKSAFVAHPCVPALFFFRPLHHYLRIRP</sequence>
<evidence type="ECO:0000313" key="3">
    <source>
        <dbReference type="EnsemblPlants" id="AET2Gv20745500.13"/>
    </source>
</evidence>
<dbReference type="InterPro" id="IPR051181">
    <property type="entry name" value="CAF1_poly(A)_ribonucleases"/>
</dbReference>
<dbReference type="Pfam" id="PF04857">
    <property type="entry name" value="CAF1"/>
    <property type="match status" value="1"/>
</dbReference>
<comment type="cofactor">
    <cofactor evidence="1">
        <name>a divalent metal cation</name>
        <dbReference type="ChEBI" id="CHEBI:60240"/>
    </cofactor>
</comment>
<dbReference type="PANTHER" id="PTHR15092">
    <property type="entry name" value="POLY A -SPECIFIC RIBONUCLEASE/TARGET OF EGR1, MEMBER 1"/>
    <property type="match status" value="1"/>
</dbReference>
<name>A0A453C689_AEGTS</name>
<dbReference type="InterPro" id="IPR006941">
    <property type="entry name" value="RNase_CAF1"/>
</dbReference>